<keyword evidence="1" id="KW-0472">Membrane</keyword>
<name>A0A4S8K3Y3_MUSBA</name>
<dbReference type="PANTHER" id="PTHR31963">
    <property type="entry name" value="RAS GUANINE NUCLEOTIDE EXCHANGE FACTOR K"/>
    <property type="match status" value="1"/>
</dbReference>
<keyword evidence="1" id="KW-1133">Transmembrane helix</keyword>
<feature type="transmembrane region" description="Helical" evidence="1">
    <location>
        <begin position="91"/>
        <end position="116"/>
    </location>
</feature>
<protein>
    <submittedName>
        <fullName evidence="2">Uncharacterized protein</fullName>
    </submittedName>
</protein>
<reference evidence="2 3" key="1">
    <citation type="journal article" date="2019" name="Nat. Plants">
        <title>Genome sequencing of Musa balbisiana reveals subgenome evolution and function divergence in polyploid bananas.</title>
        <authorList>
            <person name="Yao X."/>
        </authorList>
    </citation>
    <scope>NUCLEOTIDE SEQUENCE [LARGE SCALE GENOMIC DNA]</scope>
    <source>
        <strain evidence="3">cv. DH-PKW</strain>
        <tissue evidence="2">Leaves</tissue>
    </source>
</reference>
<organism evidence="2 3">
    <name type="scientific">Musa balbisiana</name>
    <name type="common">Banana</name>
    <dbReference type="NCBI Taxonomy" id="52838"/>
    <lineage>
        <taxon>Eukaryota</taxon>
        <taxon>Viridiplantae</taxon>
        <taxon>Streptophyta</taxon>
        <taxon>Embryophyta</taxon>
        <taxon>Tracheophyta</taxon>
        <taxon>Spermatophyta</taxon>
        <taxon>Magnoliopsida</taxon>
        <taxon>Liliopsida</taxon>
        <taxon>Zingiberales</taxon>
        <taxon>Musaceae</taxon>
        <taxon>Musa</taxon>
    </lineage>
</organism>
<evidence type="ECO:0000313" key="2">
    <source>
        <dbReference type="EMBL" id="THU69521.1"/>
    </source>
</evidence>
<accession>A0A4S8K3Y3</accession>
<proteinExistence type="predicted"/>
<gene>
    <name evidence="2" type="ORF">C4D60_Mb08t15270</name>
</gene>
<evidence type="ECO:0000313" key="3">
    <source>
        <dbReference type="Proteomes" id="UP000317650"/>
    </source>
</evidence>
<feature type="transmembrane region" description="Helical" evidence="1">
    <location>
        <begin position="57"/>
        <end position="79"/>
    </location>
</feature>
<dbReference type="Proteomes" id="UP000317650">
    <property type="component" value="Chromosome 8"/>
</dbReference>
<keyword evidence="1" id="KW-0812">Transmembrane</keyword>
<dbReference type="AlphaFoldDB" id="A0A4S8K3Y3"/>
<comment type="caution">
    <text evidence="2">The sequence shown here is derived from an EMBL/GenBank/DDBJ whole genome shotgun (WGS) entry which is preliminary data.</text>
</comment>
<dbReference type="STRING" id="52838.A0A4S8K3Y3"/>
<keyword evidence="3" id="KW-1185">Reference proteome</keyword>
<dbReference type="PANTHER" id="PTHR31963:SF29">
    <property type="entry name" value="OS02G0566400 PROTEIN"/>
    <property type="match status" value="1"/>
</dbReference>
<evidence type="ECO:0000256" key="1">
    <source>
        <dbReference type="SAM" id="Phobius"/>
    </source>
</evidence>
<dbReference type="InterPro" id="IPR021924">
    <property type="entry name" value="DUF3537"/>
</dbReference>
<sequence>MTGRGIVVEVTTSSSTEPLLPSRASYARNLSRANDKLRSFRFCLRWMCIDQSEARHIVVSCSLFLLLGIFVSTASHFIISCTPTCRTHNVVVRLSLTSASGLSYLYLSAFVCRYGLRRFLFLDKLVEESEQVQEGYMDQINHSFRLLSVFVMPCFTREVAYKVWWYSLRSEWVSFAVTSSAMVGDMVACTLELMSDIQKPLARRQGGRGYVHTMPC</sequence>
<dbReference type="EMBL" id="PYDT01000002">
    <property type="protein sequence ID" value="THU69521.1"/>
    <property type="molecule type" value="Genomic_DNA"/>
</dbReference>
<dbReference type="Pfam" id="PF12056">
    <property type="entry name" value="DUF3537"/>
    <property type="match status" value="1"/>
</dbReference>